<dbReference type="OMA" id="MIHHENT"/>
<dbReference type="Gene3D" id="3.30.200.20">
    <property type="entry name" value="Phosphorylase Kinase, domain 1"/>
    <property type="match status" value="1"/>
</dbReference>
<evidence type="ECO:0000256" key="14">
    <source>
        <dbReference type="ARBA" id="ARBA00068837"/>
    </source>
</evidence>
<evidence type="ECO:0000256" key="9">
    <source>
        <dbReference type="ARBA" id="ARBA00022840"/>
    </source>
</evidence>
<dbReference type="GO" id="GO:0005524">
    <property type="term" value="F:ATP binding"/>
    <property type="evidence" value="ECO:0007669"/>
    <property type="project" value="UniProtKB-KW"/>
</dbReference>
<dbReference type="FunFam" id="1.10.10.10:FF:000053">
    <property type="entry name" value="Serine/threonine-protein kinase RIO2"/>
    <property type="match status" value="1"/>
</dbReference>
<dbReference type="GO" id="GO:0004674">
    <property type="term" value="F:protein serine/threonine kinase activity"/>
    <property type="evidence" value="ECO:0007669"/>
    <property type="project" value="UniProtKB-KW"/>
</dbReference>
<dbReference type="SUPFAM" id="SSF56112">
    <property type="entry name" value="Protein kinase-like (PK-like)"/>
    <property type="match status" value="1"/>
</dbReference>
<comment type="catalytic activity">
    <reaction evidence="12">
        <text>L-seryl-[protein] + ATP = O-phospho-L-seryl-[protein] + ADP + H(+)</text>
        <dbReference type="Rhea" id="RHEA:17989"/>
        <dbReference type="Rhea" id="RHEA-COMP:9863"/>
        <dbReference type="Rhea" id="RHEA-COMP:11604"/>
        <dbReference type="ChEBI" id="CHEBI:15378"/>
        <dbReference type="ChEBI" id="CHEBI:29999"/>
        <dbReference type="ChEBI" id="CHEBI:30616"/>
        <dbReference type="ChEBI" id="CHEBI:83421"/>
        <dbReference type="ChEBI" id="CHEBI:456216"/>
        <dbReference type="EC" id="2.7.11.1"/>
    </reaction>
</comment>
<comment type="similarity">
    <text evidence="2">Belongs to the protein kinase superfamily. RIO-type Ser/Thr kinase family.</text>
</comment>
<evidence type="ECO:0000256" key="3">
    <source>
        <dbReference type="ARBA" id="ARBA00012513"/>
    </source>
</evidence>
<evidence type="ECO:0000256" key="11">
    <source>
        <dbReference type="ARBA" id="ARBA00047899"/>
    </source>
</evidence>
<feature type="compositionally biased region" description="Acidic residues" evidence="15">
    <location>
        <begin position="345"/>
        <end position="362"/>
    </location>
</feature>
<evidence type="ECO:0000256" key="4">
    <source>
        <dbReference type="ARBA" id="ARBA00022527"/>
    </source>
</evidence>
<feature type="compositionally biased region" description="Basic and acidic residues" evidence="15">
    <location>
        <begin position="322"/>
        <end position="332"/>
    </location>
</feature>
<sequence>MVNLNTASMRYLTPDDFRVLTAVELGSKNHEVVPTPLIASIAKLRGGSGGPVARCISNLAKNKLIAKMKNMSYDGYRLTGQGADYLALKAFANRTSVYSVGNQIGVGKESDVYVVADEQGKQMILKLHRLGRTSFRSIKNNRDYLKQRKSASWLYISRLSAVKEYAFMKILHEHGFPVPQPIDQARHCVVMEFIDAFPLRMIEVVLDPEKLYDDIMALVVQLAEAGLIHGDFNEFNILVYESGKPMLIDFPQMVSIDHEDAQRYFDRDVQCVITYFKRKLNYTSEKRPPQLKDIVRKGTLDQDVHASGSIKLSKRELKDLERAIEDSRGTRDEEGDVAAGNSDTEASDGAESGEESDGEEEPSGGLNDL</sequence>
<dbReference type="GO" id="GO:0005634">
    <property type="term" value="C:nucleus"/>
    <property type="evidence" value="ECO:0007669"/>
    <property type="project" value="TreeGrafter"/>
</dbReference>
<evidence type="ECO:0000313" key="18">
    <source>
        <dbReference type="Proteomes" id="UP000193685"/>
    </source>
</evidence>
<dbReference type="EC" id="2.7.11.1" evidence="3"/>
<dbReference type="RefSeq" id="XP_040723244.1">
    <property type="nucleotide sequence ID" value="XM_040865943.1"/>
</dbReference>
<keyword evidence="5" id="KW-0808">Transferase</keyword>
<evidence type="ECO:0000259" key="16">
    <source>
        <dbReference type="SMART" id="SM00090"/>
    </source>
</evidence>
<keyword evidence="10" id="KW-0460">Magnesium</keyword>
<dbReference type="Proteomes" id="UP000193685">
    <property type="component" value="Unassembled WGS sequence"/>
</dbReference>
<protein>
    <recommendedName>
        <fullName evidence="13">Serine/threonine-protein kinase RIO2</fullName>
        <ecNumber evidence="3">2.7.11.1</ecNumber>
    </recommendedName>
    <alternativeName>
        <fullName evidence="14">Serine/threonine-protein kinase rio2</fullName>
    </alternativeName>
</protein>
<dbReference type="Pfam" id="PF01163">
    <property type="entry name" value="RIO1"/>
    <property type="match status" value="1"/>
</dbReference>
<dbReference type="FunFam" id="3.30.200.20:FF:000052">
    <property type="entry name" value="Serine/threonine-protein kinase RIO2"/>
    <property type="match status" value="1"/>
</dbReference>
<dbReference type="GO" id="GO:0030490">
    <property type="term" value="P:maturation of SSU-rRNA"/>
    <property type="evidence" value="ECO:0007669"/>
    <property type="project" value="TreeGrafter"/>
</dbReference>
<keyword evidence="8 17" id="KW-0418">Kinase</keyword>
<dbReference type="InterPro" id="IPR015285">
    <property type="entry name" value="RIO2_wHTH_N"/>
</dbReference>
<dbReference type="PANTHER" id="PTHR45852:SF1">
    <property type="entry name" value="SERINE_THREONINE-PROTEIN KINASE RIO2"/>
    <property type="match status" value="1"/>
</dbReference>
<gene>
    <name evidence="17" type="ORF">BCR37DRAFT_114097</name>
</gene>
<dbReference type="InterPro" id="IPR011009">
    <property type="entry name" value="Kinase-like_dom_sf"/>
</dbReference>
<evidence type="ECO:0000256" key="13">
    <source>
        <dbReference type="ARBA" id="ARBA00068353"/>
    </source>
</evidence>
<dbReference type="Gene3D" id="1.10.10.10">
    <property type="entry name" value="Winged helix-like DNA-binding domain superfamily/Winged helix DNA-binding domain"/>
    <property type="match status" value="1"/>
</dbReference>
<dbReference type="InterPro" id="IPR018934">
    <property type="entry name" value="RIO_dom"/>
</dbReference>
<reference evidence="17 18" key="1">
    <citation type="submission" date="2016-07" db="EMBL/GenBank/DDBJ databases">
        <title>Pervasive Adenine N6-methylation of Active Genes in Fungi.</title>
        <authorList>
            <consortium name="DOE Joint Genome Institute"/>
            <person name="Mondo S.J."/>
            <person name="Dannebaum R.O."/>
            <person name="Kuo R.C."/>
            <person name="Labutti K."/>
            <person name="Haridas S."/>
            <person name="Kuo A."/>
            <person name="Salamov A."/>
            <person name="Ahrendt S.R."/>
            <person name="Lipzen A."/>
            <person name="Sullivan W."/>
            <person name="Andreopoulos W.B."/>
            <person name="Clum A."/>
            <person name="Lindquist E."/>
            <person name="Daum C."/>
            <person name="Ramamoorthy G.K."/>
            <person name="Gryganskyi A."/>
            <person name="Culley D."/>
            <person name="Magnuson J.K."/>
            <person name="James T.Y."/>
            <person name="O'Malley M.A."/>
            <person name="Stajich J.E."/>
            <person name="Spatafora J.W."/>
            <person name="Visel A."/>
            <person name="Grigoriev I.V."/>
        </authorList>
    </citation>
    <scope>NUCLEOTIDE SEQUENCE [LARGE SCALE GENOMIC DNA]</scope>
    <source>
        <strain evidence="17 18">12-1054</strain>
    </source>
</reference>
<evidence type="ECO:0000313" key="17">
    <source>
        <dbReference type="EMBL" id="ORY78133.1"/>
    </source>
</evidence>
<feature type="region of interest" description="Disordered" evidence="15">
    <location>
        <begin position="322"/>
        <end position="369"/>
    </location>
</feature>
<evidence type="ECO:0000256" key="6">
    <source>
        <dbReference type="ARBA" id="ARBA00022723"/>
    </source>
</evidence>
<keyword evidence="4" id="KW-0723">Serine/threonine-protein kinase</keyword>
<dbReference type="InterPro" id="IPR000687">
    <property type="entry name" value="RIO_kinase"/>
</dbReference>
<comment type="cofactor">
    <cofactor evidence="1">
        <name>Mg(2+)</name>
        <dbReference type="ChEBI" id="CHEBI:18420"/>
    </cofactor>
</comment>
<dbReference type="GO" id="GO:0005829">
    <property type="term" value="C:cytosol"/>
    <property type="evidence" value="ECO:0007669"/>
    <property type="project" value="TreeGrafter"/>
</dbReference>
<dbReference type="SMART" id="SM00090">
    <property type="entry name" value="RIO"/>
    <property type="match status" value="1"/>
</dbReference>
<dbReference type="PROSITE" id="PS01245">
    <property type="entry name" value="RIO1"/>
    <property type="match status" value="1"/>
</dbReference>
<evidence type="ECO:0000256" key="2">
    <source>
        <dbReference type="ARBA" id="ARBA00009196"/>
    </source>
</evidence>
<comment type="caution">
    <text evidence="17">The sequence shown here is derived from an EMBL/GenBank/DDBJ whole genome shotgun (WGS) entry which is preliminary data.</text>
</comment>
<evidence type="ECO:0000256" key="15">
    <source>
        <dbReference type="SAM" id="MobiDB-lite"/>
    </source>
</evidence>
<comment type="catalytic activity">
    <reaction evidence="11">
        <text>L-threonyl-[protein] + ATP = O-phospho-L-threonyl-[protein] + ADP + H(+)</text>
        <dbReference type="Rhea" id="RHEA:46608"/>
        <dbReference type="Rhea" id="RHEA-COMP:11060"/>
        <dbReference type="Rhea" id="RHEA-COMP:11605"/>
        <dbReference type="ChEBI" id="CHEBI:15378"/>
        <dbReference type="ChEBI" id="CHEBI:30013"/>
        <dbReference type="ChEBI" id="CHEBI:30616"/>
        <dbReference type="ChEBI" id="CHEBI:61977"/>
        <dbReference type="ChEBI" id="CHEBI:456216"/>
        <dbReference type="EC" id="2.7.11.1"/>
    </reaction>
</comment>
<dbReference type="Gene3D" id="1.10.510.10">
    <property type="entry name" value="Transferase(Phosphotransferase) domain 1"/>
    <property type="match status" value="1"/>
</dbReference>
<keyword evidence="9" id="KW-0067">ATP-binding</keyword>
<feature type="domain" description="RIO kinase" evidence="16">
    <location>
        <begin position="69"/>
        <end position="297"/>
    </location>
</feature>
<evidence type="ECO:0000256" key="8">
    <source>
        <dbReference type="ARBA" id="ARBA00022777"/>
    </source>
</evidence>
<evidence type="ECO:0000256" key="1">
    <source>
        <dbReference type="ARBA" id="ARBA00001946"/>
    </source>
</evidence>
<keyword evidence="18" id="KW-1185">Reference proteome</keyword>
<dbReference type="Pfam" id="PF09202">
    <property type="entry name" value="Rio2_N"/>
    <property type="match status" value="1"/>
</dbReference>
<proteinExistence type="inferred from homology"/>
<dbReference type="AlphaFoldDB" id="A0A1Y2F2Q9"/>
<dbReference type="GO" id="GO:0030688">
    <property type="term" value="C:preribosome, small subunit precursor"/>
    <property type="evidence" value="ECO:0007669"/>
    <property type="project" value="TreeGrafter"/>
</dbReference>
<dbReference type="GO" id="GO:0046872">
    <property type="term" value="F:metal ion binding"/>
    <property type="evidence" value="ECO:0007669"/>
    <property type="project" value="UniProtKB-KW"/>
</dbReference>
<keyword evidence="6" id="KW-0479">Metal-binding</keyword>
<dbReference type="InterPro" id="IPR036390">
    <property type="entry name" value="WH_DNA-bd_sf"/>
</dbReference>
<evidence type="ECO:0000256" key="10">
    <source>
        <dbReference type="ARBA" id="ARBA00022842"/>
    </source>
</evidence>
<evidence type="ECO:0000256" key="5">
    <source>
        <dbReference type="ARBA" id="ARBA00022679"/>
    </source>
</evidence>
<evidence type="ECO:0000256" key="7">
    <source>
        <dbReference type="ARBA" id="ARBA00022741"/>
    </source>
</evidence>
<dbReference type="PANTHER" id="PTHR45852">
    <property type="entry name" value="SER/THR-PROTEIN KINASE RIO2"/>
    <property type="match status" value="1"/>
</dbReference>
<organism evidence="17 18">
    <name type="scientific">Protomyces lactucae-debilis</name>
    <dbReference type="NCBI Taxonomy" id="2754530"/>
    <lineage>
        <taxon>Eukaryota</taxon>
        <taxon>Fungi</taxon>
        <taxon>Dikarya</taxon>
        <taxon>Ascomycota</taxon>
        <taxon>Taphrinomycotina</taxon>
        <taxon>Taphrinomycetes</taxon>
        <taxon>Taphrinales</taxon>
        <taxon>Protomycetaceae</taxon>
        <taxon>Protomyces</taxon>
    </lineage>
</organism>
<dbReference type="OrthoDB" id="10258631at2759"/>
<accession>A0A1Y2F2Q9</accession>
<dbReference type="STRING" id="56484.A0A1Y2F2Q9"/>
<name>A0A1Y2F2Q9_PROLT</name>
<dbReference type="InterPro" id="IPR036388">
    <property type="entry name" value="WH-like_DNA-bd_sf"/>
</dbReference>
<keyword evidence="7" id="KW-0547">Nucleotide-binding</keyword>
<dbReference type="SUPFAM" id="SSF46785">
    <property type="entry name" value="Winged helix' DNA-binding domain"/>
    <property type="match status" value="1"/>
</dbReference>
<dbReference type="InterPro" id="IPR030484">
    <property type="entry name" value="Rio2"/>
</dbReference>
<dbReference type="CDD" id="cd05144">
    <property type="entry name" value="RIO2_C"/>
    <property type="match status" value="1"/>
</dbReference>
<dbReference type="InterPro" id="IPR018935">
    <property type="entry name" value="RIO_kinase_CS"/>
</dbReference>
<dbReference type="EMBL" id="MCFI01000018">
    <property type="protein sequence ID" value="ORY78133.1"/>
    <property type="molecule type" value="Genomic_DNA"/>
</dbReference>
<dbReference type="GeneID" id="63782542"/>
<evidence type="ECO:0000256" key="12">
    <source>
        <dbReference type="ARBA" id="ARBA00048679"/>
    </source>
</evidence>